<dbReference type="SUPFAM" id="SSF48317">
    <property type="entry name" value="Acid phosphatase/Vanadium-dependent haloperoxidase"/>
    <property type="match status" value="1"/>
</dbReference>
<keyword evidence="4" id="KW-1185">Reference proteome</keyword>
<dbReference type="Proteomes" id="UP001208567">
    <property type="component" value="Unassembled WGS sequence"/>
</dbReference>
<evidence type="ECO:0000259" key="2">
    <source>
        <dbReference type="Pfam" id="PF01569"/>
    </source>
</evidence>
<sequence length="333" mass="39182">MLSVLFSRIKESSSIGSWLKNKLLMVWRLIDKYFFILIGLYFLRTAILTSLYSNAGVDYKAYFYLLAFASFTAYSDMRRDVKWLPFIILCIPFLLIIQYISVHGYAFWGKMLSWQISRKIVFDLNPLFSKIPLNDAAFMRVYQSDTLTWFMRLVYQNGFVLPVILPLYRACISKDLKKAIRYALSAHIFQVFLITPFYLMFHLQEVWYVLGHPDGMARNFTPEQAAGWTLNCFPSMHTSIAFAMFLLVLREKNKLFKWIWGFFCLSVIFSTMYLEIHWVIDVIGGLILAYGTVKLVDFILAKADNLLNKPLGRFYYRHQESTYLTKYLLDIMD</sequence>
<feature type="transmembrane region" description="Helical" evidence="1">
    <location>
        <begin position="149"/>
        <end position="168"/>
    </location>
</feature>
<accession>A0ABQ5N896</accession>
<dbReference type="Gene3D" id="1.20.144.10">
    <property type="entry name" value="Phosphatidic acid phosphatase type 2/haloperoxidase"/>
    <property type="match status" value="1"/>
</dbReference>
<feature type="transmembrane region" description="Helical" evidence="1">
    <location>
        <begin position="180"/>
        <end position="201"/>
    </location>
</feature>
<evidence type="ECO:0000313" key="4">
    <source>
        <dbReference type="Proteomes" id="UP001208567"/>
    </source>
</evidence>
<dbReference type="Pfam" id="PF01569">
    <property type="entry name" value="PAP2"/>
    <property type="match status" value="1"/>
</dbReference>
<name>A0ABQ5N896_9CLOT</name>
<dbReference type="InterPro" id="IPR036938">
    <property type="entry name" value="PAP2/HPO_sf"/>
</dbReference>
<dbReference type="PANTHER" id="PTHR31310:SF7">
    <property type="entry name" value="PA-PHOSPHATASE RELATED-FAMILY PROTEIN DDB_G0268928"/>
    <property type="match status" value="1"/>
</dbReference>
<comment type="caution">
    <text evidence="3">The sequence shown here is derived from an EMBL/GenBank/DDBJ whole genome shotgun (WGS) entry which is preliminary data.</text>
</comment>
<reference evidence="3 4" key="1">
    <citation type="journal article" date="2024" name="Int. J. Syst. Evol. Microbiol.">
        <title>Clostridium omnivorum sp. nov., isolated from anoxic soil under the treatment of reductive soil disinfestation.</title>
        <authorList>
            <person name="Ueki A."/>
            <person name="Tonouchi A."/>
            <person name="Kaku N."/>
            <person name="Honma S."/>
            <person name="Ueki K."/>
        </authorList>
    </citation>
    <scope>NUCLEOTIDE SEQUENCE [LARGE SCALE GENOMIC DNA]</scope>
    <source>
        <strain evidence="3 4">E14</strain>
    </source>
</reference>
<gene>
    <name evidence="3" type="ORF">bsdE14_27660</name>
</gene>
<dbReference type="EMBL" id="BRXR01000001">
    <property type="protein sequence ID" value="GLC31356.1"/>
    <property type="molecule type" value="Genomic_DNA"/>
</dbReference>
<keyword evidence="1" id="KW-0472">Membrane</keyword>
<dbReference type="InterPro" id="IPR000326">
    <property type="entry name" value="PAP2/HPO"/>
</dbReference>
<dbReference type="InterPro" id="IPR052185">
    <property type="entry name" value="IPC_Synthase-Related"/>
</dbReference>
<evidence type="ECO:0000256" key="1">
    <source>
        <dbReference type="SAM" id="Phobius"/>
    </source>
</evidence>
<feature type="transmembrane region" description="Helical" evidence="1">
    <location>
        <begin position="225"/>
        <end position="248"/>
    </location>
</feature>
<proteinExistence type="predicted"/>
<keyword evidence="1" id="KW-1133">Transmembrane helix</keyword>
<dbReference type="CDD" id="cd03386">
    <property type="entry name" value="PAP2_Aur1_like"/>
    <property type="match status" value="1"/>
</dbReference>
<keyword evidence="1" id="KW-0812">Transmembrane</keyword>
<protein>
    <submittedName>
        <fullName evidence="3">PAP2 family phosphoesterase</fullName>
    </submittedName>
</protein>
<organism evidence="3 4">
    <name type="scientific">Clostridium omnivorum</name>
    <dbReference type="NCBI Taxonomy" id="1604902"/>
    <lineage>
        <taxon>Bacteria</taxon>
        <taxon>Bacillati</taxon>
        <taxon>Bacillota</taxon>
        <taxon>Clostridia</taxon>
        <taxon>Eubacteriales</taxon>
        <taxon>Clostridiaceae</taxon>
        <taxon>Clostridium</taxon>
    </lineage>
</organism>
<feature type="transmembrane region" description="Helical" evidence="1">
    <location>
        <begin position="83"/>
        <end position="108"/>
    </location>
</feature>
<evidence type="ECO:0000313" key="3">
    <source>
        <dbReference type="EMBL" id="GLC31356.1"/>
    </source>
</evidence>
<feature type="transmembrane region" description="Helical" evidence="1">
    <location>
        <begin position="282"/>
        <end position="301"/>
    </location>
</feature>
<feature type="domain" description="Phosphatidic acid phosphatase type 2/haloperoxidase" evidence="2">
    <location>
        <begin position="228"/>
        <end position="295"/>
    </location>
</feature>
<dbReference type="PANTHER" id="PTHR31310">
    <property type="match status" value="1"/>
</dbReference>
<feature type="transmembrane region" description="Helical" evidence="1">
    <location>
        <begin position="33"/>
        <end position="53"/>
    </location>
</feature>
<feature type="transmembrane region" description="Helical" evidence="1">
    <location>
        <begin position="255"/>
        <end position="276"/>
    </location>
</feature>